<evidence type="ECO:0000313" key="1">
    <source>
        <dbReference type="EMBL" id="KAK9913457.1"/>
    </source>
</evidence>
<accession>A0AAW1VZR4</accession>
<dbReference type="Proteomes" id="UP001457282">
    <property type="component" value="Unassembled WGS sequence"/>
</dbReference>
<evidence type="ECO:0000313" key="2">
    <source>
        <dbReference type="Proteomes" id="UP001457282"/>
    </source>
</evidence>
<gene>
    <name evidence="1" type="ORF">M0R45_037271</name>
</gene>
<keyword evidence="2" id="KW-1185">Reference proteome</keyword>
<organism evidence="1 2">
    <name type="scientific">Rubus argutus</name>
    <name type="common">Southern blackberry</name>
    <dbReference type="NCBI Taxonomy" id="59490"/>
    <lineage>
        <taxon>Eukaryota</taxon>
        <taxon>Viridiplantae</taxon>
        <taxon>Streptophyta</taxon>
        <taxon>Embryophyta</taxon>
        <taxon>Tracheophyta</taxon>
        <taxon>Spermatophyta</taxon>
        <taxon>Magnoliopsida</taxon>
        <taxon>eudicotyledons</taxon>
        <taxon>Gunneridae</taxon>
        <taxon>Pentapetalae</taxon>
        <taxon>rosids</taxon>
        <taxon>fabids</taxon>
        <taxon>Rosales</taxon>
        <taxon>Rosaceae</taxon>
        <taxon>Rosoideae</taxon>
        <taxon>Rosoideae incertae sedis</taxon>
        <taxon>Rubus</taxon>
    </lineage>
</organism>
<reference evidence="1 2" key="1">
    <citation type="journal article" date="2023" name="G3 (Bethesda)">
        <title>A chromosome-length genome assembly and annotation of blackberry (Rubus argutus, cv. 'Hillquist').</title>
        <authorList>
            <person name="Bruna T."/>
            <person name="Aryal R."/>
            <person name="Dudchenko O."/>
            <person name="Sargent D.J."/>
            <person name="Mead D."/>
            <person name="Buti M."/>
            <person name="Cavallini A."/>
            <person name="Hytonen T."/>
            <person name="Andres J."/>
            <person name="Pham M."/>
            <person name="Weisz D."/>
            <person name="Mascagni F."/>
            <person name="Usai G."/>
            <person name="Natali L."/>
            <person name="Bassil N."/>
            <person name="Fernandez G.E."/>
            <person name="Lomsadze A."/>
            <person name="Armour M."/>
            <person name="Olukolu B."/>
            <person name="Poorten T."/>
            <person name="Britton C."/>
            <person name="Davik J."/>
            <person name="Ashrafi H."/>
            <person name="Aiden E.L."/>
            <person name="Borodovsky M."/>
            <person name="Worthington M."/>
        </authorList>
    </citation>
    <scope>NUCLEOTIDE SEQUENCE [LARGE SCALE GENOMIC DNA]</scope>
    <source>
        <strain evidence="1">PI 553951</strain>
    </source>
</reference>
<proteinExistence type="predicted"/>
<protein>
    <submittedName>
        <fullName evidence="1">Uncharacterized protein</fullName>
    </submittedName>
</protein>
<dbReference type="AlphaFoldDB" id="A0AAW1VZR4"/>
<dbReference type="EMBL" id="JBEDUW010000007">
    <property type="protein sequence ID" value="KAK9913457.1"/>
    <property type="molecule type" value="Genomic_DNA"/>
</dbReference>
<comment type="caution">
    <text evidence="1">The sequence shown here is derived from an EMBL/GenBank/DDBJ whole genome shotgun (WGS) entry which is preliminary data.</text>
</comment>
<sequence>MVLEHHSWGFISEKMRDGKSVTITRLQAQAGGVPYSHPPSNITSRMAFLGRPRFSASTGAPDFVLLYGSAVGGFKEGFARLWRGTNAGLALAVPTVAF</sequence>
<name>A0AAW1VZR4_RUBAR</name>